<dbReference type="PANTHER" id="PTHR43312:SF1">
    <property type="entry name" value="NADP-DEPENDENT OXIDOREDUCTASE DOMAIN-CONTAINING PROTEIN"/>
    <property type="match status" value="1"/>
</dbReference>
<evidence type="ECO:0000259" key="1">
    <source>
        <dbReference type="Pfam" id="PF00248"/>
    </source>
</evidence>
<dbReference type="EMBL" id="CP042476">
    <property type="protein sequence ID" value="QED36514.1"/>
    <property type="molecule type" value="Genomic_DNA"/>
</dbReference>
<organism evidence="2 3">
    <name type="scientific">Antarcticibacterium arcticum</name>
    <dbReference type="NCBI Taxonomy" id="2585771"/>
    <lineage>
        <taxon>Bacteria</taxon>
        <taxon>Pseudomonadati</taxon>
        <taxon>Bacteroidota</taxon>
        <taxon>Flavobacteriia</taxon>
        <taxon>Flavobacteriales</taxon>
        <taxon>Flavobacteriaceae</taxon>
        <taxon>Antarcticibacterium</taxon>
    </lineage>
</organism>
<dbReference type="Gene3D" id="3.20.20.100">
    <property type="entry name" value="NADP-dependent oxidoreductase domain"/>
    <property type="match status" value="1"/>
</dbReference>
<dbReference type="PANTHER" id="PTHR43312">
    <property type="entry name" value="D-THREO-ALDOSE 1-DEHYDROGENASE"/>
    <property type="match status" value="1"/>
</dbReference>
<feature type="domain" description="NADP-dependent oxidoreductase" evidence="1">
    <location>
        <begin position="7"/>
        <end position="258"/>
    </location>
</feature>
<dbReference type="InterPro" id="IPR023210">
    <property type="entry name" value="NADP_OxRdtase_dom"/>
</dbReference>
<dbReference type="AlphaFoldDB" id="A0A5B8YFJ4"/>
<dbReference type="Pfam" id="PF00248">
    <property type="entry name" value="Aldo_ket_red"/>
    <property type="match status" value="1"/>
</dbReference>
<dbReference type="SUPFAM" id="SSF51430">
    <property type="entry name" value="NAD(P)-linked oxidoreductase"/>
    <property type="match status" value="1"/>
</dbReference>
<dbReference type="InterPro" id="IPR053135">
    <property type="entry name" value="AKR2_Oxidoreductase"/>
</dbReference>
<dbReference type="Proteomes" id="UP000321954">
    <property type="component" value="Chromosome"/>
</dbReference>
<name>A0A5B8YFJ4_9FLAO</name>
<dbReference type="InterPro" id="IPR036812">
    <property type="entry name" value="NAD(P)_OxRdtase_dom_sf"/>
</dbReference>
<protein>
    <submittedName>
        <fullName evidence="2">Aldo/keto reductase</fullName>
    </submittedName>
</protein>
<proteinExistence type="predicted"/>
<accession>A0A5B8YFJ4</accession>
<dbReference type="KEGG" id="anp:FK178_01750"/>
<reference evidence="2 3" key="1">
    <citation type="submission" date="2019-08" db="EMBL/GenBank/DDBJ databases">
        <title>Antarcticibacterium arcticum sp. nov., a bacterium isolated from marine sediment of the Canadian Beaufort Sea.</title>
        <authorList>
            <person name="Lee Y.M."/>
            <person name="Baek K."/>
            <person name="Lee D.-H."/>
            <person name="Shin S.C."/>
            <person name="Jin Y.K."/>
            <person name="Park Y."/>
        </authorList>
    </citation>
    <scope>NUCLEOTIDE SEQUENCE [LARGE SCALE GENOMIC DNA]</scope>
    <source>
        <strain evidence="2 3">PAMC 28998</strain>
    </source>
</reference>
<evidence type="ECO:0000313" key="3">
    <source>
        <dbReference type="Proteomes" id="UP000321954"/>
    </source>
</evidence>
<keyword evidence="3" id="KW-1185">Reference proteome</keyword>
<dbReference type="OrthoDB" id="9773828at2"/>
<sequence length="278" mass="31877">MNDFRHKIGLGSVQFGISYGISNTHGKTSPKEVEKILDIASSKSINVIDTASSYGTAEQILGNLHKGRFDIISKFMPTQTNGSISFQLEKSLYNLKVDYLYGYMAHRPALLEGRDWEELQLLKKEGRIKKIGFSFNNPKEFEKLKNSGFIPNVVQVPFNYFDTRFKDLLIELKAEGCEVHTRSTFLQGLFFMNPENLVAYFNKFKSHINFLQSTYGNNLQTALLEFVLRQDFIDKVIIGVENVKQLEKNINSSLKIEPLNDSPYFPENILMPVNWPKN</sequence>
<dbReference type="CDD" id="cd19097">
    <property type="entry name" value="AKR_unchar"/>
    <property type="match status" value="1"/>
</dbReference>
<evidence type="ECO:0000313" key="2">
    <source>
        <dbReference type="EMBL" id="QED36514.1"/>
    </source>
</evidence>
<gene>
    <name evidence="2" type="ORF">FK178_01750</name>
</gene>
<dbReference type="RefSeq" id="WP_146830397.1">
    <property type="nucleotide sequence ID" value="NZ_CP042476.1"/>
</dbReference>